<feature type="non-terminal residue" evidence="4">
    <location>
        <position position="1"/>
    </location>
</feature>
<dbReference type="InterPro" id="IPR057666">
    <property type="entry name" value="DrpA_SLOG"/>
</dbReference>
<gene>
    <name evidence="4" type="ORF">UY11_C0050G0009</name>
</gene>
<organism evidence="4 5">
    <name type="scientific">Candidatus Amesbacteria bacterium GW2011_GWC2_47_8</name>
    <dbReference type="NCBI Taxonomy" id="1618367"/>
    <lineage>
        <taxon>Bacteria</taxon>
        <taxon>Candidatus Amesiibacteriota</taxon>
    </lineage>
</organism>
<feature type="domain" description="DprA winged helix" evidence="3">
    <location>
        <begin position="205"/>
        <end position="257"/>
    </location>
</feature>
<dbReference type="InterPro" id="IPR003488">
    <property type="entry name" value="DprA"/>
</dbReference>
<evidence type="ECO:0000259" key="3">
    <source>
        <dbReference type="Pfam" id="PF17782"/>
    </source>
</evidence>
<reference evidence="4 5" key="1">
    <citation type="journal article" date="2015" name="Nature">
        <title>rRNA introns, odd ribosomes, and small enigmatic genomes across a large radiation of phyla.</title>
        <authorList>
            <person name="Brown C.T."/>
            <person name="Hug L.A."/>
            <person name="Thomas B.C."/>
            <person name="Sharon I."/>
            <person name="Castelle C.J."/>
            <person name="Singh A."/>
            <person name="Wilkins M.J."/>
            <person name="Williams K.H."/>
            <person name="Banfield J.F."/>
        </authorList>
    </citation>
    <scope>NUCLEOTIDE SEQUENCE [LARGE SCALE GENOMIC DNA]</scope>
</reference>
<feature type="domain" description="Smf/DprA SLOG" evidence="2">
    <location>
        <begin position="12"/>
        <end position="196"/>
    </location>
</feature>
<name>A0A0G1TKQ8_9BACT</name>
<dbReference type="SUPFAM" id="SSF102405">
    <property type="entry name" value="MCP/YpsA-like"/>
    <property type="match status" value="1"/>
</dbReference>
<sequence>GFFSHGMNYTRSVANKLYWRGNWSEEIFAKCMGVVGSRRMTSYGRRVVEKIVPELVQQRWTIVSGMMYGVDQAAHEVCIECGGKTIGVLGWGIEYRKLEIRDLKLEERIVESGGLLVSLWKDQMGTNWTFPARNQVVADICHELIVVEAAVKSGALLTAGMMIKRKKPVWAVPGPVTSSVSAGTNMLIAKGMAKMWVGQSRRAGEQESISDPILELIRDEGLEADEIARKLGQDVAKVGSQLSLLTLSGEVEEREGKFYIVNV</sequence>
<dbReference type="Proteomes" id="UP000034265">
    <property type="component" value="Unassembled WGS sequence"/>
</dbReference>
<accession>A0A0G1TKQ8</accession>
<evidence type="ECO:0000259" key="2">
    <source>
        <dbReference type="Pfam" id="PF02481"/>
    </source>
</evidence>
<dbReference type="PANTHER" id="PTHR43022">
    <property type="entry name" value="PROTEIN SMF"/>
    <property type="match status" value="1"/>
</dbReference>
<dbReference type="InterPro" id="IPR036388">
    <property type="entry name" value="WH-like_DNA-bd_sf"/>
</dbReference>
<dbReference type="GO" id="GO:0009294">
    <property type="term" value="P:DNA-mediated transformation"/>
    <property type="evidence" value="ECO:0007669"/>
    <property type="project" value="InterPro"/>
</dbReference>
<evidence type="ECO:0000256" key="1">
    <source>
        <dbReference type="ARBA" id="ARBA00006525"/>
    </source>
</evidence>
<dbReference type="InterPro" id="IPR041614">
    <property type="entry name" value="DprA_WH"/>
</dbReference>
<dbReference type="PANTHER" id="PTHR43022:SF1">
    <property type="entry name" value="PROTEIN SMF"/>
    <property type="match status" value="1"/>
</dbReference>
<evidence type="ECO:0000313" key="5">
    <source>
        <dbReference type="Proteomes" id="UP000034265"/>
    </source>
</evidence>
<dbReference type="AlphaFoldDB" id="A0A0G1TKQ8"/>
<evidence type="ECO:0000313" key="4">
    <source>
        <dbReference type="EMBL" id="KKU82354.1"/>
    </source>
</evidence>
<proteinExistence type="inferred from homology"/>
<dbReference type="Gene3D" id="3.40.50.450">
    <property type="match status" value="1"/>
</dbReference>
<dbReference type="Pfam" id="PF02481">
    <property type="entry name" value="DNA_processg_A"/>
    <property type="match status" value="1"/>
</dbReference>
<dbReference type="Gene3D" id="1.10.10.10">
    <property type="entry name" value="Winged helix-like DNA-binding domain superfamily/Winged helix DNA-binding domain"/>
    <property type="match status" value="1"/>
</dbReference>
<comment type="caution">
    <text evidence="4">The sequence shown here is derived from an EMBL/GenBank/DDBJ whole genome shotgun (WGS) entry which is preliminary data.</text>
</comment>
<dbReference type="Pfam" id="PF17782">
    <property type="entry name" value="WHD_DprA"/>
    <property type="match status" value="1"/>
</dbReference>
<dbReference type="EMBL" id="LCOT01000050">
    <property type="protein sequence ID" value="KKU82354.1"/>
    <property type="molecule type" value="Genomic_DNA"/>
</dbReference>
<comment type="similarity">
    <text evidence="1">Belongs to the DprA/Smf family.</text>
</comment>
<protein>
    <submittedName>
        <fullName evidence="4">Protecting protein DprA protein</fullName>
    </submittedName>
</protein>